<evidence type="ECO:0000313" key="3">
    <source>
        <dbReference type="Proteomes" id="UP000568050"/>
    </source>
</evidence>
<evidence type="ECO:0000256" key="1">
    <source>
        <dbReference type="SAM" id="MobiDB-lite"/>
    </source>
</evidence>
<feature type="compositionally biased region" description="Low complexity" evidence="1">
    <location>
        <begin position="55"/>
        <end position="106"/>
    </location>
</feature>
<feature type="region of interest" description="Disordered" evidence="1">
    <location>
        <begin position="51"/>
        <end position="115"/>
    </location>
</feature>
<accession>A0A839R0K5</accession>
<sequence length="198" mass="20781">MLLHCRRGTHRQDVPITLPLRPRSSALFLTAGALLCASLTGCGAIGSLTAGGEDPSPSASPAPASTSPQKPTDSASPSDSPSSPAASPSSPAASPSESASANSGAARRVSKQEYTDGFVETMRTFTPSQEELKKNGLTQKDMDDTWRCVADKTYDDVSDETLQIISNKESEKYATISEEDNTLVENAIDACAIDLVTQ</sequence>
<dbReference type="RefSeq" id="WP_183377129.1">
    <property type="nucleotide sequence ID" value="NZ_JACHWP010000012.1"/>
</dbReference>
<dbReference type="EMBL" id="JACHWP010000012">
    <property type="protein sequence ID" value="MBB3023801.1"/>
    <property type="molecule type" value="Genomic_DNA"/>
</dbReference>
<gene>
    <name evidence="2" type="ORF">FHX50_002103</name>
</gene>
<reference evidence="2 3" key="1">
    <citation type="submission" date="2020-08" db="EMBL/GenBank/DDBJ databases">
        <title>Sequencing the genomes of 1000 actinobacteria strains.</title>
        <authorList>
            <person name="Klenk H.-P."/>
        </authorList>
    </citation>
    <scope>NUCLEOTIDE SEQUENCE [LARGE SCALE GENOMIC DNA]</scope>
    <source>
        <strain evidence="2 3">DSM 23040</strain>
    </source>
</reference>
<keyword evidence="3" id="KW-1185">Reference proteome</keyword>
<proteinExistence type="predicted"/>
<dbReference type="Proteomes" id="UP000568050">
    <property type="component" value="Unassembled WGS sequence"/>
</dbReference>
<name>A0A839R0K5_9MICO</name>
<dbReference type="AlphaFoldDB" id="A0A839R0K5"/>
<comment type="caution">
    <text evidence="2">The sequence shown here is derived from an EMBL/GenBank/DDBJ whole genome shotgun (WGS) entry which is preliminary data.</text>
</comment>
<protein>
    <submittedName>
        <fullName evidence="2">Uncharacterized protein</fullName>
    </submittedName>
</protein>
<evidence type="ECO:0000313" key="2">
    <source>
        <dbReference type="EMBL" id="MBB3023801.1"/>
    </source>
</evidence>
<organism evidence="2 3">
    <name type="scientific">Helcobacillus massiliensis</name>
    <dbReference type="NCBI Taxonomy" id="521392"/>
    <lineage>
        <taxon>Bacteria</taxon>
        <taxon>Bacillati</taxon>
        <taxon>Actinomycetota</taxon>
        <taxon>Actinomycetes</taxon>
        <taxon>Micrococcales</taxon>
        <taxon>Dermabacteraceae</taxon>
        <taxon>Helcobacillus</taxon>
    </lineage>
</organism>